<feature type="transmembrane region" description="Helical" evidence="1">
    <location>
        <begin position="32"/>
        <end position="50"/>
    </location>
</feature>
<evidence type="ECO:0000313" key="3">
    <source>
        <dbReference type="Proteomes" id="UP001196509"/>
    </source>
</evidence>
<sequence length="53" mass="6086">MRDSDYILTGWLLFIVSAIGFIIASWGEFWPMFGSVFFLLACLVFLIPVLRGR</sequence>
<feature type="transmembrane region" description="Helical" evidence="1">
    <location>
        <begin position="7"/>
        <end position="26"/>
    </location>
</feature>
<keyword evidence="1" id="KW-1133">Transmembrane helix</keyword>
<evidence type="ECO:0000313" key="2">
    <source>
        <dbReference type="EMBL" id="MBW8637675.1"/>
    </source>
</evidence>
<name>A0AAE2ZN95_9HYPH</name>
<accession>A0AAE2ZN95</accession>
<protein>
    <submittedName>
        <fullName evidence="2">Cytochrome oxidase subunit III</fullName>
    </submittedName>
</protein>
<reference evidence="2" key="1">
    <citation type="submission" date="2021-08" db="EMBL/GenBank/DDBJ databases">
        <title>Hoeflea bacterium WL0058 sp. nov., isolated from the sediment.</title>
        <authorList>
            <person name="Wang L."/>
            <person name="Zhang D."/>
        </authorList>
    </citation>
    <scope>NUCLEOTIDE SEQUENCE</scope>
    <source>
        <strain evidence="2">WL0058</strain>
    </source>
</reference>
<evidence type="ECO:0000256" key="1">
    <source>
        <dbReference type="SAM" id="Phobius"/>
    </source>
</evidence>
<gene>
    <name evidence="2" type="ORF">K1W69_10800</name>
</gene>
<dbReference type="EMBL" id="JAICBX010000002">
    <property type="protein sequence ID" value="MBW8637675.1"/>
    <property type="molecule type" value="Genomic_DNA"/>
</dbReference>
<keyword evidence="1" id="KW-0472">Membrane</keyword>
<dbReference type="RefSeq" id="WP_220228362.1">
    <property type="nucleotide sequence ID" value="NZ_JAICBX010000002.1"/>
</dbReference>
<proteinExistence type="predicted"/>
<dbReference type="AlphaFoldDB" id="A0AAE2ZN95"/>
<organism evidence="2 3">
    <name type="scientific">Flavimaribacter sediminis</name>
    <dbReference type="NCBI Taxonomy" id="2865987"/>
    <lineage>
        <taxon>Bacteria</taxon>
        <taxon>Pseudomonadati</taxon>
        <taxon>Pseudomonadota</taxon>
        <taxon>Alphaproteobacteria</taxon>
        <taxon>Hyphomicrobiales</taxon>
        <taxon>Rhizobiaceae</taxon>
        <taxon>Flavimaribacter</taxon>
    </lineage>
</organism>
<dbReference type="Proteomes" id="UP001196509">
    <property type="component" value="Unassembled WGS sequence"/>
</dbReference>
<keyword evidence="1" id="KW-0812">Transmembrane</keyword>
<keyword evidence="3" id="KW-1185">Reference proteome</keyword>
<comment type="caution">
    <text evidence="2">The sequence shown here is derived from an EMBL/GenBank/DDBJ whole genome shotgun (WGS) entry which is preliminary data.</text>
</comment>